<dbReference type="Gene3D" id="1.20.1080.10">
    <property type="entry name" value="Glycerol uptake facilitator protein"/>
    <property type="match status" value="1"/>
</dbReference>
<evidence type="ECO:0000256" key="8">
    <source>
        <dbReference type="ARBA" id="ARBA00034651"/>
    </source>
</evidence>
<evidence type="ECO:0000256" key="9">
    <source>
        <dbReference type="RuleBase" id="RU000477"/>
    </source>
</evidence>
<keyword evidence="6 11" id="KW-1133">Transmembrane helix</keyword>
<evidence type="ECO:0000256" key="3">
    <source>
        <dbReference type="ARBA" id="ARBA00022448"/>
    </source>
</evidence>
<proteinExistence type="inferred from homology"/>
<dbReference type="PANTHER" id="PTHR43829:SF9">
    <property type="entry name" value="AQUAPORIN-9"/>
    <property type="match status" value="1"/>
</dbReference>
<organism evidence="12">
    <name type="scientific">Phaffia rhodozyma</name>
    <name type="common">Yeast</name>
    <name type="synonym">Xanthophyllomyces dendrorhous</name>
    <dbReference type="NCBI Taxonomy" id="264483"/>
    <lineage>
        <taxon>Eukaryota</taxon>
        <taxon>Fungi</taxon>
        <taxon>Dikarya</taxon>
        <taxon>Basidiomycota</taxon>
        <taxon>Agaricomycotina</taxon>
        <taxon>Tremellomycetes</taxon>
        <taxon>Cystofilobasidiales</taxon>
        <taxon>Mrakiaceae</taxon>
        <taxon>Phaffia</taxon>
    </lineage>
</organism>
<dbReference type="GO" id="GO:0015254">
    <property type="term" value="F:glycerol channel activity"/>
    <property type="evidence" value="ECO:0007669"/>
    <property type="project" value="TreeGrafter"/>
</dbReference>
<dbReference type="SUPFAM" id="SSF81338">
    <property type="entry name" value="Aquaporin-like"/>
    <property type="match status" value="1"/>
</dbReference>
<comment type="similarity">
    <text evidence="2 9">Belongs to the MIP/aquaporin (TC 1.A.8) family.</text>
</comment>
<feature type="transmembrane region" description="Helical" evidence="11">
    <location>
        <begin position="209"/>
        <end position="231"/>
    </location>
</feature>
<evidence type="ECO:0000256" key="1">
    <source>
        <dbReference type="ARBA" id="ARBA00004141"/>
    </source>
</evidence>
<accession>A0A0F7SJT2</accession>
<dbReference type="CDD" id="cd00333">
    <property type="entry name" value="MIP"/>
    <property type="match status" value="1"/>
</dbReference>
<evidence type="ECO:0000256" key="11">
    <source>
        <dbReference type="SAM" id="Phobius"/>
    </source>
</evidence>
<dbReference type="Pfam" id="PF00230">
    <property type="entry name" value="MIP"/>
    <property type="match status" value="1"/>
</dbReference>
<dbReference type="InterPro" id="IPR050363">
    <property type="entry name" value="MIP/Aquaporin"/>
</dbReference>
<comment type="subcellular location">
    <subcellularLocation>
        <location evidence="1">Membrane</location>
        <topology evidence="1">Multi-pass membrane protein</topology>
    </subcellularLocation>
</comment>
<keyword evidence="7 11" id="KW-0472">Membrane</keyword>
<keyword evidence="5" id="KW-0677">Repeat</keyword>
<protein>
    <submittedName>
        <fullName evidence="12">Aquaporin (Major intrinsic protein family)</fullName>
    </submittedName>
</protein>
<reference evidence="12" key="1">
    <citation type="submission" date="2014-08" db="EMBL/GenBank/DDBJ databases">
        <authorList>
            <person name="Sharma Rahul"/>
            <person name="Thines Marco"/>
        </authorList>
    </citation>
    <scope>NUCLEOTIDE SEQUENCE</scope>
</reference>
<dbReference type="InterPro" id="IPR000425">
    <property type="entry name" value="MIP"/>
</dbReference>
<feature type="transmembrane region" description="Helical" evidence="11">
    <location>
        <begin position="118"/>
        <end position="140"/>
    </location>
</feature>
<evidence type="ECO:0000256" key="2">
    <source>
        <dbReference type="ARBA" id="ARBA00006175"/>
    </source>
</evidence>
<feature type="transmembrane region" description="Helical" evidence="11">
    <location>
        <begin position="81"/>
        <end position="106"/>
    </location>
</feature>
<feature type="transmembrane region" description="Helical" evidence="11">
    <location>
        <begin position="268"/>
        <end position="292"/>
    </location>
</feature>
<dbReference type="PANTHER" id="PTHR43829">
    <property type="entry name" value="AQUAPORIN OR AQUAGLYCEROPORIN RELATED"/>
    <property type="match status" value="1"/>
</dbReference>
<dbReference type="GO" id="GO:0005886">
    <property type="term" value="C:plasma membrane"/>
    <property type="evidence" value="ECO:0007669"/>
    <property type="project" value="TreeGrafter"/>
</dbReference>
<keyword evidence="4 9" id="KW-0812">Transmembrane</keyword>
<evidence type="ECO:0000256" key="4">
    <source>
        <dbReference type="ARBA" id="ARBA00022692"/>
    </source>
</evidence>
<feature type="compositionally biased region" description="Polar residues" evidence="10">
    <location>
        <begin position="1"/>
        <end position="13"/>
    </location>
</feature>
<evidence type="ECO:0000313" key="12">
    <source>
        <dbReference type="EMBL" id="CDZ97943.1"/>
    </source>
</evidence>
<dbReference type="AlphaFoldDB" id="A0A0F7SJT2"/>
<evidence type="ECO:0000256" key="7">
    <source>
        <dbReference type="ARBA" id="ARBA00023136"/>
    </source>
</evidence>
<name>A0A0F7SJT2_PHARH</name>
<evidence type="ECO:0000256" key="6">
    <source>
        <dbReference type="ARBA" id="ARBA00022989"/>
    </source>
</evidence>
<evidence type="ECO:0000256" key="10">
    <source>
        <dbReference type="SAM" id="MobiDB-lite"/>
    </source>
</evidence>
<dbReference type="PRINTS" id="PR00783">
    <property type="entry name" value="MINTRINSICP"/>
</dbReference>
<feature type="transmembrane region" description="Helical" evidence="11">
    <location>
        <begin position="39"/>
        <end position="61"/>
    </location>
</feature>
<feature type="transmembrane region" description="Helical" evidence="11">
    <location>
        <begin position="181"/>
        <end position="202"/>
    </location>
</feature>
<keyword evidence="3 9" id="KW-0813">Transport</keyword>
<sequence>MSNLERQPLLYTQSSSTSYPKSSFSDRLARFRHIYRQPLAEFIGTAILVFVGDGVVAQYLLSRGLNGSWLGINIAWAGGVMLGSLTAGSISGAHLNPAVSLCFALFTRNGQRFPLRKLPGYILSQMLGGFAGAALVYAGYSHQIDVYEHGSRTVPGGEVLSNGLGPTAGIFCTYPLPNSTLWSNFFSEFLASALLMFGIFVITSKRNEVLALSGHFAVFILLILIGTSLGYQTGYGINAARDLAPRIFTYFVYGSEVFTAKNINGNSYWWIPVVAPFFGTIAGASVFTLFIGEPDGVAEGMMGGLPDDQDQPDGF</sequence>
<dbReference type="NCBIfam" id="TIGR00861">
    <property type="entry name" value="MIP"/>
    <property type="match status" value="1"/>
</dbReference>
<dbReference type="EMBL" id="LN483249">
    <property type="protein sequence ID" value="CDZ97943.1"/>
    <property type="molecule type" value="Genomic_DNA"/>
</dbReference>
<comment type="catalytic activity">
    <reaction evidence="8">
        <text>H2O(in) = H2O(out)</text>
        <dbReference type="Rhea" id="RHEA:29667"/>
        <dbReference type="ChEBI" id="CHEBI:15377"/>
    </reaction>
</comment>
<feature type="region of interest" description="Disordered" evidence="10">
    <location>
        <begin position="1"/>
        <end position="22"/>
    </location>
</feature>
<dbReference type="GO" id="GO:0015250">
    <property type="term" value="F:water channel activity"/>
    <property type="evidence" value="ECO:0007669"/>
    <property type="project" value="TreeGrafter"/>
</dbReference>
<dbReference type="InterPro" id="IPR023271">
    <property type="entry name" value="Aquaporin-like"/>
</dbReference>
<evidence type="ECO:0000256" key="5">
    <source>
        <dbReference type="ARBA" id="ARBA00022737"/>
    </source>
</evidence>